<keyword evidence="6 7" id="KW-0342">GTP-binding</keyword>
<name>A0A090AJL1_9ENTR</name>
<comment type="subunit">
    <text evidence="7">Monomer.</text>
</comment>
<dbReference type="InterPro" id="IPR030388">
    <property type="entry name" value="G_ERA_dom"/>
</dbReference>
<evidence type="ECO:0000256" key="3">
    <source>
        <dbReference type="ARBA" id="ARBA00022517"/>
    </source>
</evidence>
<dbReference type="Gene3D" id="3.40.50.300">
    <property type="entry name" value="P-loop containing nucleotide triphosphate hydrolases"/>
    <property type="match status" value="1"/>
</dbReference>
<dbReference type="PANTHER" id="PTHR42698">
    <property type="entry name" value="GTPASE ERA"/>
    <property type="match status" value="1"/>
</dbReference>
<dbReference type="SUPFAM" id="SSF52540">
    <property type="entry name" value="P-loop containing nucleoside triphosphate hydrolases"/>
    <property type="match status" value="1"/>
</dbReference>
<dbReference type="STRING" id="1410383.TGUWTKB_4060"/>
<keyword evidence="5 7" id="KW-0694">RNA-binding</keyword>
<dbReference type="PANTHER" id="PTHR42698:SF1">
    <property type="entry name" value="GTPASE ERA, MITOCHONDRIAL"/>
    <property type="match status" value="1"/>
</dbReference>
<dbReference type="KEGG" id="sbw:TGUWTKB_4060"/>
<protein>
    <recommendedName>
        <fullName evidence="2 7">GTPase Era</fullName>
    </recommendedName>
</protein>
<dbReference type="InterPro" id="IPR006073">
    <property type="entry name" value="GTP-bd"/>
</dbReference>
<feature type="domain" description="Era-type G" evidence="9">
    <location>
        <begin position="7"/>
        <end position="174"/>
    </location>
</feature>
<evidence type="ECO:0000256" key="8">
    <source>
        <dbReference type="PROSITE-ProRule" id="PRU01050"/>
    </source>
</evidence>
<evidence type="ECO:0000259" key="9">
    <source>
        <dbReference type="PROSITE" id="PS51713"/>
    </source>
</evidence>
<dbReference type="PRINTS" id="PR00449">
    <property type="entry name" value="RASTRNSFRMNG"/>
</dbReference>
<evidence type="ECO:0000256" key="5">
    <source>
        <dbReference type="ARBA" id="ARBA00022884"/>
    </source>
</evidence>
<dbReference type="Gene3D" id="3.30.300.20">
    <property type="match status" value="1"/>
</dbReference>
<dbReference type="InterPro" id="IPR005662">
    <property type="entry name" value="GTPase_Era-like"/>
</dbReference>
<feature type="region of interest" description="G3" evidence="8">
    <location>
        <begin position="62"/>
        <end position="65"/>
    </location>
</feature>
<dbReference type="InterPro" id="IPR004044">
    <property type="entry name" value="KH_dom_type_2"/>
</dbReference>
<dbReference type="GO" id="GO:0003924">
    <property type="term" value="F:GTPase activity"/>
    <property type="evidence" value="ECO:0007669"/>
    <property type="project" value="UniProtKB-UniRule"/>
</dbReference>
<feature type="binding site" evidence="7">
    <location>
        <begin position="124"/>
        <end position="127"/>
    </location>
    <ligand>
        <name>GTP</name>
        <dbReference type="ChEBI" id="CHEBI:37565"/>
    </ligand>
</feature>
<evidence type="ECO:0000256" key="1">
    <source>
        <dbReference type="ARBA" id="ARBA00007921"/>
    </source>
</evidence>
<evidence type="ECO:0000313" key="11">
    <source>
        <dbReference type="Proteomes" id="UP000031627"/>
    </source>
</evidence>
<dbReference type="GO" id="GO:0005829">
    <property type="term" value="C:cytosol"/>
    <property type="evidence" value="ECO:0007669"/>
    <property type="project" value="TreeGrafter"/>
</dbReference>
<dbReference type="CDD" id="cd22534">
    <property type="entry name" value="KH-II_Era"/>
    <property type="match status" value="1"/>
</dbReference>
<dbReference type="GO" id="GO:0070181">
    <property type="term" value="F:small ribosomal subunit rRNA binding"/>
    <property type="evidence" value="ECO:0007669"/>
    <property type="project" value="UniProtKB-UniRule"/>
</dbReference>
<comment type="caution">
    <text evidence="7">Lacks conserved residue(s) required for the propagation of feature annotation.</text>
</comment>
<dbReference type="HAMAP" id="MF_00367">
    <property type="entry name" value="GTPase_Era"/>
    <property type="match status" value="1"/>
</dbReference>
<feature type="region of interest" description="G4" evidence="8">
    <location>
        <begin position="124"/>
        <end position="127"/>
    </location>
</feature>
<dbReference type="SUPFAM" id="SSF54814">
    <property type="entry name" value="Prokaryotic type KH domain (KH-domain type II)"/>
    <property type="match status" value="1"/>
</dbReference>
<dbReference type="InterPro" id="IPR005225">
    <property type="entry name" value="Small_GTP-bd"/>
</dbReference>
<gene>
    <name evidence="7 10" type="primary">era</name>
    <name evidence="10" type="ORF">TGUWTKB_4060</name>
</gene>
<dbReference type="GO" id="GO:0043024">
    <property type="term" value="F:ribosomal small subunit binding"/>
    <property type="evidence" value="ECO:0007669"/>
    <property type="project" value="TreeGrafter"/>
</dbReference>
<dbReference type="EMBL" id="AP014521">
    <property type="protein sequence ID" value="BAP58633.1"/>
    <property type="molecule type" value="Genomic_DNA"/>
</dbReference>
<dbReference type="AlphaFoldDB" id="A0A090AJL1"/>
<keyword evidence="7" id="KW-0963">Cytoplasm</keyword>
<dbReference type="NCBIfam" id="TIGR00436">
    <property type="entry name" value="era"/>
    <property type="match status" value="1"/>
</dbReference>
<dbReference type="CDD" id="cd04163">
    <property type="entry name" value="Era"/>
    <property type="match status" value="1"/>
</dbReference>
<dbReference type="InterPro" id="IPR015946">
    <property type="entry name" value="KH_dom-like_a/b"/>
</dbReference>
<reference evidence="10 11" key="2">
    <citation type="journal article" date="2014" name="Curr. Biol.">
        <title>Symbiont-Supplemented Maternal Investment Underpinning Host's Ecological Adaptation.</title>
        <authorList>
            <person name="Kaiwa N."/>
            <person name="Hosokawa T."/>
            <person name="Nikoh N."/>
            <person name="Tanahashi M."/>
            <person name="Moriyama M."/>
            <person name="Meng X.Y."/>
            <person name="Maeda T."/>
            <person name="Yamaguchi K."/>
            <person name="Shigenobu S."/>
            <person name="Ito M."/>
            <person name="Fukatsu T."/>
        </authorList>
    </citation>
    <scope>NUCLEOTIDE SEQUENCE [LARGE SCALE GENOMIC DNA]</scope>
    <source>
        <strain evidence="10 11">UwTKB</strain>
    </source>
</reference>
<evidence type="ECO:0000256" key="6">
    <source>
        <dbReference type="ARBA" id="ARBA00023134"/>
    </source>
</evidence>
<dbReference type="NCBIfam" id="TIGR00231">
    <property type="entry name" value="small_GTP"/>
    <property type="match status" value="1"/>
</dbReference>
<accession>A0A090AJL1</accession>
<keyword evidence="7" id="KW-1003">Cell membrane</keyword>
<keyword evidence="4 7" id="KW-0547">Nucleotide-binding</keyword>
<comment type="similarity">
    <text evidence="1 7 8">Belongs to the TRAFAC class TrmE-Era-EngA-EngB-Septin-like GTPase superfamily. Era GTPase family.</text>
</comment>
<dbReference type="GO" id="GO:0000028">
    <property type="term" value="P:ribosomal small subunit assembly"/>
    <property type="evidence" value="ECO:0007669"/>
    <property type="project" value="TreeGrafter"/>
</dbReference>
<dbReference type="InterPro" id="IPR027417">
    <property type="entry name" value="P-loop_NTPase"/>
</dbReference>
<dbReference type="HOGENOM" id="CLU_038009_1_2_6"/>
<comment type="function">
    <text evidence="7">An essential GTPase that binds both GDP and GTP, with rapid nucleotide exchange. Plays a role in 16S rRNA processing and 30S ribosomal subunit biogenesis and possibly also in cell cycle regulation and energy metabolism.</text>
</comment>
<reference evidence="11" key="1">
    <citation type="submission" date="2013-11" db="EMBL/GenBank/DDBJ databases">
        <title>Symbiont-containing voluminous jelly as an extraordinary maternal gift for overwintering insect nymphs.</title>
        <authorList>
            <person name="Kaiwa N."/>
            <person name="Hosokawa T."/>
            <person name="Nikoh N."/>
            <person name="Meng X.Y."/>
            <person name="Tanahashi M."/>
            <person name="Moriyama M."/>
            <person name="Maeda T."/>
            <person name="Yamaguchi K."/>
            <person name="Shigenobu S."/>
            <person name="Ito M."/>
            <person name="Fukatsu T."/>
        </authorList>
    </citation>
    <scope>NUCLEOTIDE SEQUENCE [LARGE SCALE GENOMIC DNA]</scope>
    <source>
        <strain evidence="11">UwTKB</strain>
    </source>
</reference>
<dbReference type="Pfam" id="PF01926">
    <property type="entry name" value="MMR_HSR1"/>
    <property type="match status" value="1"/>
</dbReference>
<sequence length="287" mass="33856">MNEKLCQCGFVLIVGRSNVGKSTLFNRLIGKKISITSHKIHTTQKPVIGIYNKNVYQSIYIDTPGFFNKKYMDTNFLLKKKTDTSFNEVNLILFIIEKTIWTEEDENMFDTLNHTDIPTILVINKIDKIHDKTKLLPFIKYLSKKSKNDIIPVSAKKNDNISLLFNRICKYLSIKKRLFSGNNVIHQTKKHFISEIIREKIMRFLNKELPYLVNIKINSFLFKNKQDIFYINSTIWIKKNRQKKIIIGEHANVIKLISKAARKDIEFFLKKKVYLDLWVQSKEFKKT</sequence>
<organism evidence="10 11">
    <name type="scientific">Candidatus Tachikawaea gelatinosa</name>
    <dbReference type="NCBI Taxonomy" id="1410383"/>
    <lineage>
        <taxon>Bacteria</taxon>
        <taxon>Pseudomonadati</taxon>
        <taxon>Pseudomonadota</taxon>
        <taxon>Gammaproteobacteria</taxon>
        <taxon>Enterobacterales</taxon>
        <taxon>Enterobacteriaceae</taxon>
        <taxon>Candidatus Tachikawaea</taxon>
    </lineage>
</organism>
<keyword evidence="7" id="KW-0699">rRNA-binding</keyword>
<dbReference type="OrthoDB" id="9805918at2"/>
<dbReference type="NCBIfam" id="NF000908">
    <property type="entry name" value="PRK00089.1"/>
    <property type="match status" value="1"/>
</dbReference>
<evidence type="ECO:0000256" key="2">
    <source>
        <dbReference type="ARBA" id="ARBA00020484"/>
    </source>
</evidence>
<keyword evidence="3 7" id="KW-0690">Ribosome biogenesis</keyword>
<dbReference type="PROSITE" id="PS51713">
    <property type="entry name" value="G_ERA"/>
    <property type="match status" value="1"/>
</dbReference>
<dbReference type="RefSeq" id="WP_052459556.1">
    <property type="nucleotide sequence ID" value="NZ_AP014521.1"/>
</dbReference>
<dbReference type="GO" id="GO:0005886">
    <property type="term" value="C:plasma membrane"/>
    <property type="evidence" value="ECO:0007669"/>
    <property type="project" value="UniProtKB-SubCell"/>
</dbReference>
<dbReference type="Proteomes" id="UP000031627">
    <property type="component" value="Chromosome"/>
</dbReference>
<evidence type="ECO:0000313" key="10">
    <source>
        <dbReference type="EMBL" id="BAP58633.1"/>
    </source>
</evidence>
<dbReference type="InterPro" id="IPR009019">
    <property type="entry name" value="KH_sf_prok-type"/>
</dbReference>
<evidence type="ECO:0000256" key="4">
    <source>
        <dbReference type="ARBA" id="ARBA00022741"/>
    </source>
</evidence>
<evidence type="ECO:0000256" key="7">
    <source>
        <dbReference type="HAMAP-Rule" id="MF_00367"/>
    </source>
</evidence>
<feature type="region of interest" description="G1" evidence="8">
    <location>
        <begin position="15"/>
        <end position="22"/>
    </location>
</feature>
<dbReference type="GO" id="GO:0005525">
    <property type="term" value="F:GTP binding"/>
    <property type="evidence" value="ECO:0007669"/>
    <property type="project" value="UniProtKB-UniRule"/>
</dbReference>
<dbReference type="Pfam" id="PF07650">
    <property type="entry name" value="KH_2"/>
    <property type="match status" value="1"/>
</dbReference>
<comment type="subcellular location">
    <subcellularLocation>
        <location evidence="7">Cytoplasm</location>
    </subcellularLocation>
    <subcellularLocation>
        <location evidence="7">Cell membrane</location>
        <topology evidence="7">Peripheral membrane protein</topology>
    </subcellularLocation>
</comment>
<keyword evidence="11" id="KW-1185">Reference proteome</keyword>
<feature type="region of interest" description="G2" evidence="8">
    <location>
        <begin position="41"/>
        <end position="45"/>
    </location>
</feature>
<feature type="binding site" evidence="7">
    <location>
        <begin position="62"/>
        <end position="66"/>
    </location>
    <ligand>
        <name>GTP</name>
        <dbReference type="ChEBI" id="CHEBI:37565"/>
    </ligand>
</feature>
<proteinExistence type="inferred from homology"/>
<feature type="region of interest" description="G5" evidence="8">
    <location>
        <begin position="153"/>
        <end position="155"/>
    </location>
</feature>
<keyword evidence="7" id="KW-0472">Membrane</keyword>